<evidence type="ECO:0000256" key="1">
    <source>
        <dbReference type="ARBA" id="ARBA00006611"/>
    </source>
</evidence>
<protein>
    <recommendedName>
        <fullName evidence="7">protein-secreting ATPase</fullName>
        <ecNumber evidence="7">7.4.2.8</ecNumber>
    </recommendedName>
</protein>
<evidence type="ECO:0000259" key="9">
    <source>
        <dbReference type="PROSITE" id="PS00662"/>
    </source>
</evidence>
<dbReference type="InterPro" id="IPR013369">
    <property type="entry name" value="T2SS_GspE"/>
</dbReference>
<dbReference type="InterPro" id="IPR027417">
    <property type="entry name" value="P-loop_NTPase"/>
</dbReference>
<reference evidence="10 11" key="1">
    <citation type="submission" date="2020-01" db="EMBL/GenBank/DDBJ databases">
        <authorList>
            <person name="Sixt B."/>
            <person name="Schulz F."/>
            <person name="Kostanjsek R."/>
            <person name="Koestlbacher S."/>
            <person name="Collingro A."/>
            <person name="Toenshoff E."/>
            <person name="Horn M."/>
        </authorList>
    </citation>
    <scope>NUCLEOTIDE SEQUENCE [LARGE SCALE GENOMIC DNA]</scope>
    <source>
        <strain evidence="10 11">15C</strain>
    </source>
</reference>
<comment type="similarity">
    <text evidence="1">Belongs to the GSP E family.</text>
</comment>
<dbReference type="InterPro" id="IPR001482">
    <property type="entry name" value="T2SS/T4SS_dom"/>
</dbReference>
<feature type="domain" description="Bacterial type II secretion system protein E" evidence="9">
    <location>
        <begin position="364"/>
        <end position="378"/>
    </location>
</feature>
<evidence type="ECO:0000313" key="10">
    <source>
        <dbReference type="EMBL" id="QZA58182.1"/>
    </source>
</evidence>
<name>A0ABX8YYB0_9BACT</name>
<organism evidence="10 11">
    <name type="scientific">Candidatus Rhabdochlamydia porcellionis</name>
    <dbReference type="NCBI Taxonomy" id="225148"/>
    <lineage>
        <taxon>Bacteria</taxon>
        <taxon>Pseudomonadati</taxon>
        <taxon>Chlamydiota</taxon>
        <taxon>Chlamydiia</taxon>
        <taxon>Parachlamydiales</taxon>
        <taxon>Candidatus Rhabdochlamydiaceae</taxon>
        <taxon>Candidatus Rhabdochlamydia</taxon>
    </lineage>
</organism>
<evidence type="ECO:0000256" key="6">
    <source>
        <dbReference type="ARBA" id="ARBA00022967"/>
    </source>
</evidence>
<dbReference type="CDD" id="cd01129">
    <property type="entry name" value="PulE-GspE-like"/>
    <property type="match status" value="1"/>
</dbReference>
<dbReference type="InterPro" id="IPR007831">
    <property type="entry name" value="T2SS_GspE_N"/>
</dbReference>
<dbReference type="SUPFAM" id="SSF52540">
    <property type="entry name" value="P-loop containing nucleoside triphosphate hydrolases"/>
    <property type="match status" value="1"/>
</dbReference>
<dbReference type="Proteomes" id="UP000822862">
    <property type="component" value="Chromosome"/>
</dbReference>
<evidence type="ECO:0000256" key="3">
    <source>
        <dbReference type="ARBA" id="ARBA00022741"/>
    </source>
</evidence>
<dbReference type="EC" id="7.4.2.8" evidence="7"/>
<keyword evidence="2" id="KW-0813">Transport</keyword>
<dbReference type="NCBIfam" id="TIGR02533">
    <property type="entry name" value="type_II_gspE"/>
    <property type="match status" value="1"/>
</dbReference>
<dbReference type="SUPFAM" id="SSF160246">
    <property type="entry name" value="EspE N-terminal domain-like"/>
    <property type="match status" value="1"/>
</dbReference>
<evidence type="ECO:0000256" key="8">
    <source>
        <dbReference type="ARBA" id="ARBA00034006"/>
    </source>
</evidence>
<dbReference type="Gene3D" id="3.40.50.300">
    <property type="entry name" value="P-loop containing nucleotide triphosphate hydrolases"/>
    <property type="match status" value="1"/>
</dbReference>
<dbReference type="PANTHER" id="PTHR30258:SF2">
    <property type="entry name" value="COMG OPERON PROTEIN 1"/>
    <property type="match status" value="1"/>
</dbReference>
<comment type="catalytic activity">
    <reaction evidence="8">
        <text>ATP + H2O + cellular proteinSide 1 = ADP + phosphate + cellular proteinSide 2.</text>
        <dbReference type="EC" id="7.4.2.8"/>
    </reaction>
</comment>
<dbReference type="PROSITE" id="PS00662">
    <property type="entry name" value="T2SP_E"/>
    <property type="match status" value="1"/>
</dbReference>
<keyword evidence="6" id="KW-1278">Translocase</keyword>
<dbReference type="Pfam" id="PF05157">
    <property type="entry name" value="MshEN"/>
    <property type="match status" value="1"/>
</dbReference>
<dbReference type="EMBL" id="CP075585">
    <property type="protein sequence ID" value="QZA58182.1"/>
    <property type="molecule type" value="Genomic_DNA"/>
</dbReference>
<keyword evidence="4" id="KW-0067">ATP-binding</keyword>
<keyword evidence="5" id="KW-0653">Protein transport</keyword>
<keyword evidence="3" id="KW-0547">Nucleotide-binding</keyword>
<reference evidence="10 11" key="2">
    <citation type="submission" date="2021-05" db="EMBL/GenBank/DDBJ databases">
        <title>Ecology and evolution of chlamydial symbionts of arthropods.</title>
        <authorList>
            <person name="Halter T."/>
            <person name="Sixt B.S."/>
            <person name="Toenshoff E.R."/>
            <person name="Koestlbacher S."/>
            <person name="Schulz F."/>
            <person name="Kostanjsek R."/>
            <person name="Collingro A."/>
            <person name="Hendrickx F."/>
            <person name="Horn M."/>
        </authorList>
    </citation>
    <scope>NUCLEOTIDE SEQUENCE [LARGE SCALE GENOMIC DNA]</scope>
    <source>
        <strain evidence="10 11">15C</strain>
    </source>
</reference>
<evidence type="ECO:0000256" key="4">
    <source>
        <dbReference type="ARBA" id="ARBA00022840"/>
    </source>
</evidence>
<sequence length="549" mass="61372">MAMLTEFLAKLSGLLKQKEDPASLVKVHPYVGNVEEKVKELEIAFYSDLSDFFCVRNKISPLSYSFVRKNQLVILEEQMDKWLIAMLNPFDLEALEQVRFITQKDVQVVFTTQVAFEKAIEQLFHQKENEASEYIASLQKNQEGCLEDLQEGYDLLESVSEVPVIHLLNVILAEAIQQGSSDIHFEPTEQGLEVRYRVDGVLHMRHTPPLELQTQLITRIKVLARLDIAEHRLPQDGRIKLHMGQRQIDFRVSTVPVAFGERIVLRILDKNNVSLGLDKIGMDSALLSAFNKLIRLSEGIVLVTGPTGSGKTTTLYSALSEINSSEVNIMTIEDPVEYKLPGMAQIGVNPRIHLNFATGLRHILRQDPDVIMIGEIRDKETAEIAIQSALTGHLVFSTLHTNDAPSALTRLVDMGIEPYLLSSSVLGVLAQRLVRRICPHCMVLYQPSGQELKEVGLSKSEVKQGLYQGAGCEICYGSGFKGRHAIYELMYVDHLVRQQLLLSADATTLQKVALAQGMSSLRQQGAVLVQKGITTTSEVLRVTKILEFC</sequence>
<keyword evidence="11" id="KW-1185">Reference proteome</keyword>
<dbReference type="RefSeq" id="WP_246587561.1">
    <property type="nucleotide sequence ID" value="NZ_CP075585.1"/>
</dbReference>
<accession>A0ABX8YYB0</accession>
<gene>
    <name evidence="10" type="ORF">RHAB15C_0000052</name>
</gene>
<dbReference type="Gene3D" id="3.30.450.90">
    <property type="match status" value="1"/>
</dbReference>
<dbReference type="Gene3D" id="3.30.300.160">
    <property type="entry name" value="Type II secretion system, protein E, N-terminal domain"/>
    <property type="match status" value="1"/>
</dbReference>
<dbReference type="PANTHER" id="PTHR30258">
    <property type="entry name" value="TYPE II SECRETION SYSTEM PROTEIN GSPE-RELATED"/>
    <property type="match status" value="1"/>
</dbReference>
<evidence type="ECO:0000256" key="7">
    <source>
        <dbReference type="ARBA" id="ARBA00024382"/>
    </source>
</evidence>
<dbReference type="Pfam" id="PF00437">
    <property type="entry name" value="T2SSE"/>
    <property type="match status" value="1"/>
</dbReference>
<proteinExistence type="inferred from homology"/>
<evidence type="ECO:0000313" key="11">
    <source>
        <dbReference type="Proteomes" id="UP000822862"/>
    </source>
</evidence>
<evidence type="ECO:0000256" key="5">
    <source>
        <dbReference type="ARBA" id="ARBA00022927"/>
    </source>
</evidence>
<evidence type="ECO:0000256" key="2">
    <source>
        <dbReference type="ARBA" id="ARBA00022448"/>
    </source>
</evidence>
<dbReference type="InterPro" id="IPR037257">
    <property type="entry name" value="T2SS_E_N_sf"/>
</dbReference>